<feature type="chain" id="PRO_5002604480" description="peptidylprolyl isomerase" evidence="6">
    <location>
        <begin position="31"/>
        <end position="328"/>
    </location>
</feature>
<comment type="catalytic activity">
    <reaction evidence="1">
        <text>[protein]-peptidylproline (omega=180) = [protein]-peptidylproline (omega=0)</text>
        <dbReference type="Rhea" id="RHEA:16237"/>
        <dbReference type="Rhea" id="RHEA-COMP:10747"/>
        <dbReference type="Rhea" id="RHEA-COMP:10748"/>
        <dbReference type="ChEBI" id="CHEBI:83833"/>
        <dbReference type="ChEBI" id="CHEBI:83834"/>
        <dbReference type="EC" id="5.2.1.8"/>
    </reaction>
</comment>
<dbReference type="Pfam" id="PF13145">
    <property type="entry name" value="Rotamase_2"/>
    <property type="match status" value="1"/>
</dbReference>
<dbReference type="EC" id="5.2.1.8" evidence="2"/>
<dbReference type="HOGENOM" id="CLU_054924_0_0_7"/>
<evidence type="ECO:0000256" key="2">
    <source>
        <dbReference type="ARBA" id="ARBA00013194"/>
    </source>
</evidence>
<name>A0A0H3A7G7_NITV4</name>
<evidence type="ECO:0000256" key="1">
    <source>
        <dbReference type="ARBA" id="ARBA00000971"/>
    </source>
</evidence>
<dbReference type="GO" id="GO:0003755">
    <property type="term" value="F:peptidyl-prolyl cis-trans isomerase activity"/>
    <property type="evidence" value="ECO:0007669"/>
    <property type="project" value="UniProtKB-KW"/>
</dbReference>
<dbReference type="PANTHER" id="PTHR47245">
    <property type="entry name" value="PEPTIDYLPROLYL ISOMERASE"/>
    <property type="match status" value="1"/>
</dbReference>
<dbReference type="InterPro" id="IPR050245">
    <property type="entry name" value="PrsA_foldase"/>
</dbReference>
<gene>
    <name evidence="8" type="ordered locus">Dvul_1261</name>
</gene>
<dbReference type="Gene3D" id="3.10.50.40">
    <property type="match status" value="1"/>
</dbReference>
<dbReference type="AlphaFoldDB" id="A0A0H3A7G7"/>
<evidence type="ECO:0000256" key="5">
    <source>
        <dbReference type="ARBA" id="ARBA00023235"/>
    </source>
</evidence>
<evidence type="ECO:0000259" key="7">
    <source>
        <dbReference type="Pfam" id="PF13145"/>
    </source>
</evidence>
<dbReference type="Gene3D" id="1.10.4030.10">
    <property type="entry name" value="Porin chaperone SurA, peptide-binding domain"/>
    <property type="match status" value="1"/>
</dbReference>
<keyword evidence="3 6" id="KW-0732">Signal</keyword>
<proteinExistence type="predicted"/>
<sequence>MGLCCCSRRGVLAVLQVLAVTLLLSAGGCADDALPPGVVATVNGHPVNMKLLQATHDAYAQSWTGAEGPSVEALRSQYGAVLADLVVQELVLQKLAAVGASVTDAELGAAEAEVRGDYPEGMFEAALVEDYLDLEVWREMLRRRLALTKFAQVVLRSEVAISLEEVESWYRAHQGEFRLAARVRFIMVEGDTREGVEAATGAVASGAAPEEVEKAFPGMSGNELLIRRDRIPAAWQKALAALKPGGVSPPIAFEGRWVAFRLIESLPAQDMSVVDAYPVIERRLLEEKLDAAFDVWVERNLAGAKVRVSQHLAGTKEAVPGGGGAAQR</sequence>
<dbReference type="EMBL" id="CP000527">
    <property type="protein sequence ID" value="ABM28280.1"/>
    <property type="molecule type" value="Genomic_DNA"/>
</dbReference>
<dbReference type="InterPro" id="IPR027304">
    <property type="entry name" value="Trigger_fact/SurA_dom_sf"/>
</dbReference>
<dbReference type="RefSeq" id="WP_011792159.1">
    <property type="nucleotide sequence ID" value="NC_008751.1"/>
</dbReference>
<organism evidence="8 9">
    <name type="scientific">Nitratidesulfovibrio vulgaris (strain DP4)</name>
    <name type="common">Desulfovibrio vulgaris</name>
    <dbReference type="NCBI Taxonomy" id="391774"/>
    <lineage>
        <taxon>Bacteria</taxon>
        <taxon>Pseudomonadati</taxon>
        <taxon>Thermodesulfobacteriota</taxon>
        <taxon>Desulfovibrionia</taxon>
        <taxon>Desulfovibrionales</taxon>
        <taxon>Desulfovibrionaceae</taxon>
        <taxon>Nitratidesulfovibrio</taxon>
    </lineage>
</organism>
<dbReference type="PANTHER" id="PTHR47245:SF1">
    <property type="entry name" value="FOLDASE PROTEIN PRSA"/>
    <property type="match status" value="1"/>
</dbReference>
<feature type="domain" description="PpiC" evidence="7">
    <location>
        <begin position="162"/>
        <end position="276"/>
    </location>
</feature>
<dbReference type="SUPFAM" id="SSF109998">
    <property type="entry name" value="Triger factor/SurA peptide-binding domain-like"/>
    <property type="match status" value="1"/>
</dbReference>
<keyword evidence="5" id="KW-0413">Isomerase</keyword>
<dbReference type="InterPro" id="IPR000297">
    <property type="entry name" value="PPIase_PpiC"/>
</dbReference>
<dbReference type="Proteomes" id="UP000009173">
    <property type="component" value="Chromosome"/>
</dbReference>
<dbReference type="KEGG" id="dvl:Dvul_1261"/>
<keyword evidence="4" id="KW-0697">Rotamase</keyword>
<feature type="signal peptide" evidence="6">
    <location>
        <begin position="1"/>
        <end position="30"/>
    </location>
</feature>
<protein>
    <recommendedName>
        <fullName evidence="2">peptidylprolyl isomerase</fullName>
        <ecNumber evidence="2">5.2.1.8</ecNumber>
    </recommendedName>
</protein>
<evidence type="ECO:0000256" key="6">
    <source>
        <dbReference type="SAM" id="SignalP"/>
    </source>
</evidence>
<evidence type="ECO:0000313" key="8">
    <source>
        <dbReference type="EMBL" id="ABM28280.1"/>
    </source>
</evidence>
<dbReference type="InterPro" id="IPR046357">
    <property type="entry name" value="PPIase_dom_sf"/>
</dbReference>
<evidence type="ECO:0000313" key="9">
    <source>
        <dbReference type="Proteomes" id="UP000009173"/>
    </source>
</evidence>
<evidence type="ECO:0000256" key="4">
    <source>
        <dbReference type="ARBA" id="ARBA00023110"/>
    </source>
</evidence>
<reference evidence="9" key="1">
    <citation type="journal article" date="2009" name="Environ. Microbiol.">
        <title>Contribution of mobile genetic elements to Desulfovibrio vulgaris genome plasticity.</title>
        <authorList>
            <person name="Walker C.B."/>
            <person name="Stolyar S."/>
            <person name="Chivian D."/>
            <person name="Pinel N."/>
            <person name="Gabster J.A."/>
            <person name="Dehal P.S."/>
            <person name="He Z."/>
            <person name="Yang Z.K."/>
            <person name="Yen H.C."/>
            <person name="Zhou J."/>
            <person name="Wall J.D."/>
            <person name="Hazen T.C."/>
            <person name="Arkin A.P."/>
            <person name="Stahl D.A."/>
        </authorList>
    </citation>
    <scope>NUCLEOTIDE SEQUENCE [LARGE SCALE GENOMIC DNA]</scope>
    <source>
        <strain evidence="9">DP4</strain>
    </source>
</reference>
<accession>A0A0H3A7G7</accession>
<evidence type="ECO:0000256" key="3">
    <source>
        <dbReference type="ARBA" id="ARBA00022729"/>
    </source>
</evidence>